<name>A0A0D3KK34_EMIH1</name>
<evidence type="ECO:0008006" key="3">
    <source>
        <dbReference type="Google" id="ProtNLM"/>
    </source>
</evidence>
<accession>A0A0D3KK34</accession>
<dbReference type="SMART" id="SM00855">
    <property type="entry name" value="PGAM"/>
    <property type="match status" value="1"/>
</dbReference>
<dbReference type="InterPro" id="IPR001345">
    <property type="entry name" value="PG/BPGM_mutase_AS"/>
</dbReference>
<dbReference type="InterPro" id="IPR029033">
    <property type="entry name" value="His_PPase_superfam"/>
</dbReference>
<dbReference type="Gene3D" id="3.40.50.1240">
    <property type="entry name" value="Phosphoglycerate mutase-like"/>
    <property type="match status" value="1"/>
</dbReference>
<sequence length="397" mass="42310">MRLEPRIERRAAATLLAAASVAPTHLAYADAPATLRITRYSHLETVPATSKRLILCRHGETLFNKLHLPQGRLFDAALDGAGQAQAEKLGAADAIARARQPARLREAPRDDLDEVEDLVVPTEVRKAYVATRLRAFGALIQLQRALRPGEAGAWVTHSRFLRVVLAAAAAEEAKARPGFLDEWKRAFPAGFAISNAGISCVDPVNQPGQLPVAQPVAQPGQLPVAQPVATTATGQPVAATAAGQPLAVQPVPIVVQEIRPQAMTRDVEVFGFVLKDTRNIHNAKSLAGIYFSCVHDDSWFPGDAMLGWWASCPAPCLSCRRFSAQDDHTLVLANGCCCGCPEPAGQTFHRNWDENGQPGPPNSFSSAAGGDMEFGACNGLCAGSNGHSGSMCYLRCA</sequence>
<dbReference type="PROSITE" id="PS00175">
    <property type="entry name" value="PG_MUTASE"/>
    <property type="match status" value="1"/>
</dbReference>
<dbReference type="EnsemblProtists" id="EOD36119">
    <property type="protein sequence ID" value="EOD36119"/>
    <property type="gene ID" value="EMIHUDRAFT_110368"/>
</dbReference>
<reference evidence="1" key="2">
    <citation type="submission" date="2024-10" db="UniProtKB">
        <authorList>
            <consortium name="EnsemblProtists"/>
        </authorList>
    </citation>
    <scope>IDENTIFICATION</scope>
</reference>
<organism evidence="1 2">
    <name type="scientific">Emiliania huxleyi (strain CCMP1516)</name>
    <dbReference type="NCBI Taxonomy" id="280463"/>
    <lineage>
        <taxon>Eukaryota</taxon>
        <taxon>Haptista</taxon>
        <taxon>Haptophyta</taxon>
        <taxon>Prymnesiophyceae</taxon>
        <taxon>Isochrysidales</taxon>
        <taxon>Noelaerhabdaceae</taxon>
        <taxon>Emiliania</taxon>
    </lineage>
</organism>
<dbReference type="RefSeq" id="XP_005788548.1">
    <property type="nucleotide sequence ID" value="XM_005788491.1"/>
</dbReference>
<dbReference type="HOGENOM" id="CLU_695299_0_0_1"/>
<keyword evidence="2" id="KW-1185">Reference proteome</keyword>
<dbReference type="AlphaFoldDB" id="A0A0D3KK34"/>
<dbReference type="SUPFAM" id="SSF53254">
    <property type="entry name" value="Phosphoglycerate mutase-like"/>
    <property type="match status" value="1"/>
</dbReference>
<dbReference type="PaxDb" id="2903-EOD36119"/>
<dbReference type="GeneID" id="17281390"/>
<evidence type="ECO:0000313" key="2">
    <source>
        <dbReference type="Proteomes" id="UP000013827"/>
    </source>
</evidence>
<protein>
    <recommendedName>
        <fullName evidence="3">Phosphoglycerate mutase</fullName>
    </recommendedName>
</protein>
<dbReference type="Proteomes" id="UP000013827">
    <property type="component" value="Unassembled WGS sequence"/>
</dbReference>
<evidence type="ECO:0000313" key="1">
    <source>
        <dbReference type="EnsemblProtists" id="EOD36119"/>
    </source>
</evidence>
<reference evidence="2" key="1">
    <citation type="journal article" date="2013" name="Nature">
        <title>Pan genome of the phytoplankton Emiliania underpins its global distribution.</title>
        <authorList>
            <person name="Read B.A."/>
            <person name="Kegel J."/>
            <person name="Klute M.J."/>
            <person name="Kuo A."/>
            <person name="Lefebvre S.C."/>
            <person name="Maumus F."/>
            <person name="Mayer C."/>
            <person name="Miller J."/>
            <person name="Monier A."/>
            <person name="Salamov A."/>
            <person name="Young J."/>
            <person name="Aguilar M."/>
            <person name="Claverie J.M."/>
            <person name="Frickenhaus S."/>
            <person name="Gonzalez K."/>
            <person name="Herman E.K."/>
            <person name="Lin Y.C."/>
            <person name="Napier J."/>
            <person name="Ogata H."/>
            <person name="Sarno A.F."/>
            <person name="Shmutz J."/>
            <person name="Schroeder D."/>
            <person name="de Vargas C."/>
            <person name="Verret F."/>
            <person name="von Dassow P."/>
            <person name="Valentin K."/>
            <person name="Van de Peer Y."/>
            <person name="Wheeler G."/>
            <person name="Dacks J.B."/>
            <person name="Delwiche C.F."/>
            <person name="Dyhrman S.T."/>
            <person name="Glockner G."/>
            <person name="John U."/>
            <person name="Richards T."/>
            <person name="Worden A.Z."/>
            <person name="Zhang X."/>
            <person name="Grigoriev I.V."/>
            <person name="Allen A.E."/>
            <person name="Bidle K."/>
            <person name="Borodovsky M."/>
            <person name="Bowler C."/>
            <person name="Brownlee C."/>
            <person name="Cock J.M."/>
            <person name="Elias M."/>
            <person name="Gladyshev V.N."/>
            <person name="Groth M."/>
            <person name="Guda C."/>
            <person name="Hadaegh A."/>
            <person name="Iglesias-Rodriguez M.D."/>
            <person name="Jenkins J."/>
            <person name="Jones B.M."/>
            <person name="Lawson T."/>
            <person name="Leese F."/>
            <person name="Lindquist E."/>
            <person name="Lobanov A."/>
            <person name="Lomsadze A."/>
            <person name="Malik S.B."/>
            <person name="Marsh M.E."/>
            <person name="Mackinder L."/>
            <person name="Mock T."/>
            <person name="Mueller-Roeber B."/>
            <person name="Pagarete A."/>
            <person name="Parker M."/>
            <person name="Probert I."/>
            <person name="Quesneville H."/>
            <person name="Raines C."/>
            <person name="Rensing S.A."/>
            <person name="Riano-Pachon D.M."/>
            <person name="Richier S."/>
            <person name="Rokitta S."/>
            <person name="Shiraiwa Y."/>
            <person name="Soanes D.M."/>
            <person name="van der Giezen M."/>
            <person name="Wahlund T.M."/>
            <person name="Williams B."/>
            <person name="Wilson W."/>
            <person name="Wolfe G."/>
            <person name="Wurch L.L."/>
        </authorList>
    </citation>
    <scope>NUCLEOTIDE SEQUENCE</scope>
</reference>
<dbReference type="InterPro" id="IPR013078">
    <property type="entry name" value="His_Pase_superF_clade-1"/>
</dbReference>
<proteinExistence type="predicted"/>
<dbReference type="KEGG" id="ehx:EMIHUDRAFT_110368"/>
<dbReference type="GO" id="GO:0003824">
    <property type="term" value="F:catalytic activity"/>
    <property type="evidence" value="ECO:0007669"/>
    <property type="project" value="InterPro"/>
</dbReference>